<reference evidence="3 4" key="1">
    <citation type="submission" date="2019-05" db="EMBL/GenBank/DDBJ databases">
        <authorList>
            <person name="Pankratov T."/>
            <person name="Grouzdev D."/>
        </authorList>
    </citation>
    <scope>NUCLEOTIDE SEQUENCE [LARGE SCALE GENOMIC DNA]</scope>
    <source>
        <strain evidence="3 4">KEBCLARHB70R</strain>
    </source>
</reference>
<dbReference type="GO" id="GO:0008713">
    <property type="term" value="F:ADP-heptose-lipopolysaccharide heptosyltransferase activity"/>
    <property type="evidence" value="ECO:0007669"/>
    <property type="project" value="TreeGrafter"/>
</dbReference>
<evidence type="ECO:0000256" key="2">
    <source>
        <dbReference type="ARBA" id="ARBA00022679"/>
    </source>
</evidence>
<evidence type="ECO:0000256" key="1">
    <source>
        <dbReference type="ARBA" id="ARBA00022676"/>
    </source>
</evidence>
<dbReference type="AlphaFoldDB" id="A0A5R9J629"/>
<sequence length="304" mass="32643">MARILIIKLGALGDLVQSFAPFAAIRRHHPGAHLALLTTRPFVALCEASPWFDEVLVDDRPPWWRLNRVLALRRMLRGYDFVYDLQTSGRSSRYFRLAGRPGWSGIARGASHPHDNCARNSMHTRERQADQLARAGIAEVPWPDLGWLAGHGRSLPEPYALLVPGAAPHRPAKRWPVGRYAALASALAARGLRPVVVGAAGDAPLAAAIRSACPTALDLTGQTGLSELGGVASRARVAIGNDTGPMHLAAAMGTRCVVLFSAESDPALTAPRGPDPERVVVLRRDDLADLQVEDVLARVAAFPG</sequence>
<dbReference type="InterPro" id="IPR051199">
    <property type="entry name" value="LPS_LOS_Heptosyltrfase"/>
</dbReference>
<comment type="caution">
    <text evidence="3">The sequence shown here is derived from an EMBL/GenBank/DDBJ whole genome shotgun (WGS) entry which is preliminary data.</text>
</comment>
<gene>
    <name evidence="3" type="ORF">FE263_09490</name>
</gene>
<dbReference type="PANTHER" id="PTHR30160">
    <property type="entry name" value="TETRAACYLDISACCHARIDE 4'-KINASE-RELATED"/>
    <property type="match status" value="1"/>
</dbReference>
<dbReference type="InterPro" id="IPR002201">
    <property type="entry name" value="Glyco_trans_9"/>
</dbReference>
<organism evidence="3 4">
    <name type="scientific">Lichenicoccus roseus</name>
    <dbReference type="NCBI Taxonomy" id="2683649"/>
    <lineage>
        <taxon>Bacteria</taxon>
        <taxon>Pseudomonadati</taxon>
        <taxon>Pseudomonadota</taxon>
        <taxon>Alphaproteobacteria</taxon>
        <taxon>Acetobacterales</taxon>
        <taxon>Acetobacteraceae</taxon>
        <taxon>Lichenicoccus</taxon>
    </lineage>
</organism>
<dbReference type="Pfam" id="PF01075">
    <property type="entry name" value="Glyco_transf_9"/>
    <property type="match status" value="1"/>
</dbReference>
<dbReference type="GO" id="GO:0009244">
    <property type="term" value="P:lipopolysaccharide core region biosynthetic process"/>
    <property type="evidence" value="ECO:0007669"/>
    <property type="project" value="TreeGrafter"/>
</dbReference>
<proteinExistence type="predicted"/>
<dbReference type="GO" id="GO:0005829">
    <property type="term" value="C:cytosol"/>
    <property type="evidence" value="ECO:0007669"/>
    <property type="project" value="TreeGrafter"/>
</dbReference>
<dbReference type="EMBL" id="VCDI01000003">
    <property type="protein sequence ID" value="TLU72313.1"/>
    <property type="molecule type" value="Genomic_DNA"/>
</dbReference>
<protein>
    <submittedName>
        <fullName evidence="3">Glycosyltransferase family 9 protein</fullName>
    </submittedName>
</protein>
<keyword evidence="1" id="KW-0328">Glycosyltransferase</keyword>
<dbReference type="RefSeq" id="WP_138325775.1">
    <property type="nucleotide sequence ID" value="NZ_VCDI01000003.1"/>
</dbReference>
<name>A0A5R9J629_9PROT</name>
<dbReference type="OrthoDB" id="9807356at2"/>
<evidence type="ECO:0000313" key="4">
    <source>
        <dbReference type="Proteomes" id="UP000305654"/>
    </source>
</evidence>
<accession>A0A5R9J629</accession>
<dbReference type="CDD" id="cd03789">
    <property type="entry name" value="GT9_LPS_heptosyltransferase"/>
    <property type="match status" value="1"/>
</dbReference>
<keyword evidence="4" id="KW-1185">Reference proteome</keyword>
<dbReference type="SUPFAM" id="SSF53756">
    <property type="entry name" value="UDP-Glycosyltransferase/glycogen phosphorylase"/>
    <property type="match status" value="1"/>
</dbReference>
<evidence type="ECO:0000313" key="3">
    <source>
        <dbReference type="EMBL" id="TLU72313.1"/>
    </source>
</evidence>
<keyword evidence="2 3" id="KW-0808">Transferase</keyword>
<dbReference type="Proteomes" id="UP000305654">
    <property type="component" value="Unassembled WGS sequence"/>
</dbReference>
<dbReference type="PANTHER" id="PTHR30160:SF1">
    <property type="entry name" value="LIPOPOLYSACCHARIDE 1,2-N-ACETYLGLUCOSAMINETRANSFERASE-RELATED"/>
    <property type="match status" value="1"/>
</dbReference>
<dbReference type="Gene3D" id="3.40.50.2000">
    <property type="entry name" value="Glycogen Phosphorylase B"/>
    <property type="match status" value="2"/>
</dbReference>